<dbReference type="GO" id="GO:0001731">
    <property type="term" value="P:formation of translation preinitiation complex"/>
    <property type="evidence" value="ECO:0007669"/>
    <property type="project" value="TreeGrafter"/>
</dbReference>
<dbReference type="InterPro" id="IPR015256">
    <property type="entry name" value="eIF2g_C"/>
</dbReference>
<evidence type="ECO:0000256" key="1">
    <source>
        <dbReference type="ARBA" id="ARBA00022540"/>
    </source>
</evidence>
<keyword evidence="2" id="KW-0547">Nucleotide-binding</keyword>
<dbReference type="GO" id="GO:0003743">
    <property type="term" value="F:translation initiation factor activity"/>
    <property type="evidence" value="ECO:0007669"/>
    <property type="project" value="UniProtKB-KW"/>
</dbReference>
<dbReference type="AlphaFoldDB" id="T1A975"/>
<reference evidence="6" key="1">
    <citation type="submission" date="2013-08" db="EMBL/GenBank/DDBJ databases">
        <authorList>
            <person name="Mendez C."/>
            <person name="Richter M."/>
            <person name="Ferrer M."/>
            <person name="Sanchez J."/>
        </authorList>
    </citation>
    <scope>NUCLEOTIDE SEQUENCE</scope>
</reference>
<dbReference type="PANTHER" id="PTHR42854:SF3">
    <property type="entry name" value="EUKARYOTIC TRANSLATION INITIATION FACTOR 2 SUBUNIT 3-RELATED"/>
    <property type="match status" value="1"/>
</dbReference>
<evidence type="ECO:0000313" key="6">
    <source>
        <dbReference type="EMBL" id="EQD37454.1"/>
    </source>
</evidence>
<dbReference type="GO" id="GO:0005525">
    <property type="term" value="F:GTP binding"/>
    <property type="evidence" value="ECO:0007669"/>
    <property type="project" value="UniProtKB-KW"/>
</dbReference>
<proteinExistence type="predicted"/>
<organism evidence="6">
    <name type="scientific">mine drainage metagenome</name>
    <dbReference type="NCBI Taxonomy" id="410659"/>
    <lineage>
        <taxon>unclassified sequences</taxon>
        <taxon>metagenomes</taxon>
        <taxon>ecological metagenomes</taxon>
    </lineage>
</organism>
<feature type="domain" description="Initiation factor eIF2 gamma C-terminal" evidence="5">
    <location>
        <begin position="2"/>
        <end position="70"/>
    </location>
</feature>
<comment type="caution">
    <text evidence="6">The sequence shown here is derived from an EMBL/GenBank/DDBJ whole genome shotgun (WGS) entry which is preliminary data.</text>
</comment>
<dbReference type="PANTHER" id="PTHR42854">
    <property type="entry name" value="EUKARYOTIC TRANSLATION INITIATION FACTOR 2 SUBUNIT 3 FAMILY MEMBER"/>
    <property type="match status" value="1"/>
</dbReference>
<evidence type="ECO:0000256" key="2">
    <source>
        <dbReference type="ARBA" id="ARBA00022741"/>
    </source>
</evidence>
<feature type="non-terminal residue" evidence="6">
    <location>
        <position position="1"/>
    </location>
</feature>
<name>T1A975_9ZZZZ</name>
<gene>
    <name evidence="6" type="ORF">B1A_17556</name>
</gene>
<protein>
    <submittedName>
        <fullName evidence="6">Protein containing Initiation factor eIF2 gamma</fullName>
    </submittedName>
</protein>
<dbReference type="InterPro" id="IPR009001">
    <property type="entry name" value="Transl_elong_EF1A/Init_IF2_C"/>
</dbReference>
<reference evidence="6" key="2">
    <citation type="journal article" date="2014" name="ISME J.">
        <title>Microbial stratification in low pH oxic and suboxic macroscopic growths along an acid mine drainage.</title>
        <authorList>
            <person name="Mendez-Garcia C."/>
            <person name="Mesa V."/>
            <person name="Sprenger R.R."/>
            <person name="Richter M."/>
            <person name="Diez M.S."/>
            <person name="Solano J."/>
            <person name="Bargiela R."/>
            <person name="Golyshina O.V."/>
            <person name="Manteca A."/>
            <person name="Ramos J.L."/>
            <person name="Gallego J.R."/>
            <person name="Llorente I."/>
            <person name="Martins Dos Santos V.A."/>
            <person name="Jensen O.N."/>
            <person name="Pelaez A.I."/>
            <person name="Sanchez J."/>
            <person name="Ferrer M."/>
        </authorList>
    </citation>
    <scope>NUCLEOTIDE SEQUENCE</scope>
</reference>
<dbReference type="InterPro" id="IPR050543">
    <property type="entry name" value="eIF2G"/>
</dbReference>
<keyword evidence="3" id="KW-0648">Protein biosynthesis</keyword>
<evidence type="ECO:0000256" key="4">
    <source>
        <dbReference type="ARBA" id="ARBA00023134"/>
    </source>
</evidence>
<accession>T1A975</accession>
<dbReference type="GO" id="GO:0005829">
    <property type="term" value="C:cytosol"/>
    <property type="evidence" value="ECO:0007669"/>
    <property type="project" value="TreeGrafter"/>
</dbReference>
<dbReference type="GO" id="GO:0000049">
    <property type="term" value="F:tRNA binding"/>
    <property type="evidence" value="ECO:0007669"/>
    <property type="project" value="TreeGrafter"/>
</dbReference>
<evidence type="ECO:0000256" key="3">
    <source>
        <dbReference type="ARBA" id="ARBA00022917"/>
    </source>
</evidence>
<dbReference type="SUPFAM" id="SSF50465">
    <property type="entry name" value="EF-Tu/eEF-1alpha/eIF2-gamma C-terminal domain"/>
    <property type="match status" value="1"/>
</dbReference>
<dbReference type="Pfam" id="PF09173">
    <property type="entry name" value="eIF2_C"/>
    <property type="match status" value="1"/>
</dbReference>
<keyword evidence="1 6" id="KW-0396">Initiation factor</keyword>
<dbReference type="Gene3D" id="2.40.30.10">
    <property type="entry name" value="Translation factors"/>
    <property type="match status" value="1"/>
</dbReference>
<keyword evidence="4" id="KW-0342">GTP-binding</keyword>
<sequence>TEEMNVEPIKSKESLMLTVGTSNTVGIVTSARDGSAEIILKYPVAARENERIAIARRVENRWRLIGYGNIISL</sequence>
<dbReference type="EMBL" id="AUZX01012917">
    <property type="protein sequence ID" value="EQD37454.1"/>
    <property type="molecule type" value="Genomic_DNA"/>
</dbReference>
<evidence type="ECO:0000259" key="5">
    <source>
        <dbReference type="Pfam" id="PF09173"/>
    </source>
</evidence>